<evidence type="ECO:0000256" key="6">
    <source>
        <dbReference type="ARBA" id="ARBA00023139"/>
    </source>
</evidence>
<evidence type="ECO:0000256" key="4">
    <source>
        <dbReference type="ARBA" id="ARBA00022989"/>
    </source>
</evidence>
<evidence type="ECO:0000256" key="10">
    <source>
        <dbReference type="RuleBase" id="RU079119"/>
    </source>
</evidence>
<dbReference type="EMBL" id="CAMPGE010003446">
    <property type="protein sequence ID" value="CAI2362283.1"/>
    <property type="molecule type" value="Genomic_DNA"/>
</dbReference>
<evidence type="ECO:0000256" key="3">
    <source>
        <dbReference type="ARBA" id="ARBA00022692"/>
    </source>
</evidence>
<dbReference type="GO" id="GO:0005794">
    <property type="term" value="C:Golgi apparatus"/>
    <property type="evidence" value="ECO:0007669"/>
    <property type="project" value="TreeGrafter"/>
</dbReference>
<comment type="caution">
    <text evidence="12">The sequence shown here is derived from an EMBL/GenBank/DDBJ whole genome shotgun (WGS) entry which is preliminary data.</text>
</comment>
<feature type="transmembrane region" description="Helical" evidence="10">
    <location>
        <begin position="301"/>
        <end position="326"/>
    </location>
</feature>
<dbReference type="PANTHER" id="PTHR22883">
    <property type="entry name" value="ZINC FINGER DHHC DOMAIN CONTAINING PROTEIN"/>
    <property type="match status" value="1"/>
</dbReference>
<comment type="catalytic activity">
    <reaction evidence="9 10">
        <text>L-cysteinyl-[protein] + hexadecanoyl-CoA = S-hexadecanoyl-L-cysteinyl-[protein] + CoA</text>
        <dbReference type="Rhea" id="RHEA:36683"/>
        <dbReference type="Rhea" id="RHEA-COMP:10131"/>
        <dbReference type="Rhea" id="RHEA-COMP:11032"/>
        <dbReference type="ChEBI" id="CHEBI:29950"/>
        <dbReference type="ChEBI" id="CHEBI:57287"/>
        <dbReference type="ChEBI" id="CHEBI:57379"/>
        <dbReference type="ChEBI" id="CHEBI:74151"/>
        <dbReference type="EC" id="2.3.1.225"/>
    </reaction>
</comment>
<feature type="domain" description="Palmitoyltransferase DHHC" evidence="11">
    <location>
        <begin position="215"/>
        <end position="336"/>
    </location>
</feature>
<evidence type="ECO:0000313" key="13">
    <source>
        <dbReference type="Proteomes" id="UP001295684"/>
    </source>
</evidence>
<dbReference type="PROSITE" id="PS50216">
    <property type="entry name" value="DHHC"/>
    <property type="match status" value="1"/>
</dbReference>
<evidence type="ECO:0000256" key="9">
    <source>
        <dbReference type="ARBA" id="ARBA00048048"/>
    </source>
</evidence>
<dbReference type="InterPro" id="IPR039859">
    <property type="entry name" value="PFA4/ZDH16/20/ERF2-like"/>
</dbReference>
<keyword evidence="4 10" id="KW-1133">Transmembrane helix</keyword>
<evidence type="ECO:0000256" key="7">
    <source>
        <dbReference type="ARBA" id="ARBA00023288"/>
    </source>
</evidence>
<organism evidence="12 13">
    <name type="scientific">Euplotes crassus</name>
    <dbReference type="NCBI Taxonomy" id="5936"/>
    <lineage>
        <taxon>Eukaryota</taxon>
        <taxon>Sar</taxon>
        <taxon>Alveolata</taxon>
        <taxon>Ciliophora</taxon>
        <taxon>Intramacronucleata</taxon>
        <taxon>Spirotrichea</taxon>
        <taxon>Hypotrichia</taxon>
        <taxon>Euplotida</taxon>
        <taxon>Euplotidae</taxon>
        <taxon>Moneuplotes</taxon>
    </lineage>
</organism>
<keyword evidence="5 10" id="KW-0472">Membrane</keyword>
<dbReference type="GO" id="GO:0019706">
    <property type="term" value="F:protein-cysteine S-palmitoyltransferase activity"/>
    <property type="evidence" value="ECO:0007669"/>
    <property type="project" value="UniProtKB-EC"/>
</dbReference>
<dbReference type="InterPro" id="IPR001594">
    <property type="entry name" value="Palmitoyltrfase_DHHC"/>
</dbReference>
<keyword evidence="13" id="KW-1185">Reference proteome</keyword>
<feature type="transmembrane region" description="Helical" evidence="10">
    <location>
        <begin position="259"/>
        <end position="281"/>
    </location>
</feature>
<dbReference type="GO" id="GO:0006612">
    <property type="term" value="P:protein targeting to membrane"/>
    <property type="evidence" value="ECO:0007669"/>
    <property type="project" value="TreeGrafter"/>
</dbReference>
<dbReference type="AlphaFoldDB" id="A0AAD1U5H6"/>
<dbReference type="EC" id="2.3.1.225" evidence="10"/>
<keyword evidence="3 10" id="KW-0812">Transmembrane</keyword>
<name>A0AAD1U5H6_EUPCR</name>
<evidence type="ECO:0000256" key="1">
    <source>
        <dbReference type="ARBA" id="ARBA00004127"/>
    </source>
</evidence>
<feature type="transmembrane region" description="Helical" evidence="10">
    <location>
        <begin position="154"/>
        <end position="175"/>
    </location>
</feature>
<accession>A0AAD1U5H6</accession>
<dbReference type="PANTHER" id="PTHR22883:SF43">
    <property type="entry name" value="PALMITOYLTRANSFERASE APP"/>
    <property type="match status" value="1"/>
</dbReference>
<evidence type="ECO:0000259" key="11">
    <source>
        <dbReference type="Pfam" id="PF01529"/>
    </source>
</evidence>
<dbReference type="Pfam" id="PF01529">
    <property type="entry name" value="DHHC"/>
    <property type="match status" value="1"/>
</dbReference>
<feature type="transmembrane region" description="Helical" evidence="10">
    <location>
        <begin position="123"/>
        <end position="142"/>
    </location>
</feature>
<keyword evidence="2 10" id="KW-0808">Transferase</keyword>
<comment type="similarity">
    <text evidence="10">Belongs to the DHHC palmitoyltransferase family.</text>
</comment>
<evidence type="ECO:0000313" key="12">
    <source>
        <dbReference type="EMBL" id="CAI2362283.1"/>
    </source>
</evidence>
<keyword evidence="7" id="KW-0449">Lipoprotein</keyword>
<proteinExistence type="inferred from homology"/>
<comment type="domain">
    <text evidence="10">The DHHC domain is required for palmitoyltransferase activity.</text>
</comment>
<protein>
    <recommendedName>
        <fullName evidence="10">Palmitoyltransferase</fullName>
        <ecNumber evidence="10">2.3.1.225</ecNumber>
    </recommendedName>
</protein>
<reference evidence="12" key="1">
    <citation type="submission" date="2023-07" db="EMBL/GenBank/DDBJ databases">
        <authorList>
            <consortium name="AG Swart"/>
            <person name="Singh M."/>
            <person name="Singh A."/>
            <person name="Seah K."/>
            <person name="Emmerich C."/>
        </authorList>
    </citation>
    <scope>NUCLEOTIDE SEQUENCE</scope>
    <source>
        <strain evidence="12">DP1</strain>
    </source>
</reference>
<dbReference type="Proteomes" id="UP001295684">
    <property type="component" value="Unassembled WGS sequence"/>
</dbReference>
<evidence type="ECO:0000256" key="8">
    <source>
        <dbReference type="ARBA" id="ARBA00023315"/>
    </source>
</evidence>
<sequence length="409" mass="47245">MERGLDESRNRGLSMTQMDIMHTYEDQDGREDGMSDVRAKCEDYDSNHLTRNICDEGVDLHNGKGLNRVPTKNSIGEQEDQDEKGSNLVIISKKNHFYKRYQMYEGRSKFWCKGKLLTGPRPLVIVLTLFLIHLPLVIYYSLVVPRIEDNFEKVLVIIISVFLNCTTIVLMIVTATMNPGIIPKLGVDPKLLFKISKAKPKSKRHIMKYNGLLDYQSYCGTCQIIRPPRCHHCHFCGNCVEVFDHHCPWVSNCIGKRNYSYFIGFITSLSLVFILCILISIKSLIDHQDGSEMNWDNTPNIVVISLCVVVGAFPVGLTIYHYALILRGETTYENLKRLYKIRKNPFKRGFVYNIRMKMCQKSKSCHLSLSSPKMQWPRHMRETYLSNINNSHYQAYLSLKTLPLLNFPK</sequence>
<gene>
    <name evidence="12" type="ORF">ECRASSUSDP1_LOCUS3605</name>
</gene>
<keyword evidence="6" id="KW-0564">Palmitate</keyword>
<evidence type="ECO:0000256" key="2">
    <source>
        <dbReference type="ARBA" id="ARBA00022679"/>
    </source>
</evidence>
<dbReference type="GO" id="GO:0005783">
    <property type="term" value="C:endoplasmic reticulum"/>
    <property type="evidence" value="ECO:0007669"/>
    <property type="project" value="TreeGrafter"/>
</dbReference>
<comment type="subcellular location">
    <subcellularLocation>
        <location evidence="1">Endomembrane system</location>
        <topology evidence="1">Multi-pass membrane protein</topology>
    </subcellularLocation>
</comment>
<evidence type="ECO:0000256" key="5">
    <source>
        <dbReference type="ARBA" id="ARBA00023136"/>
    </source>
</evidence>
<keyword evidence="8 10" id="KW-0012">Acyltransferase</keyword>